<dbReference type="GO" id="GO:0000160">
    <property type="term" value="P:phosphorelay signal transduction system"/>
    <property type="evidence" value="ECO:0007669"/>
    <property type="project" value="UniProtKB-KW"/>
</dbReference>
<evidence type="ECO:0000313" key="4">
    <source>
        <dbReference type="Proteomes" id="UP000528964"/>
    </source>
</evidence>
<dbReference type="SUPFAM" id="SSF47226">
    <property type="entry name" value="Histidine-containing phosphotransfer domain, HPT domain"/>
    <property type="match status" value="1"/>
</dbReference>
<evidence type="ECO:0000256" key="1">
    <source>
        <dbReference type="ARBA" id="ARBA00023012"/>
    </source>
</evidence>
<dbReference type="InterPro" id="IPR036641">
    <property type="entry name" value="HPT_dom_sf"/>
</dbReference>
<keyword evidence="4" id="KW-1185">Reference proteome</keyword>
<evidence type="ECO:0000259" key="2">
    <source>
        <dbReference type="Pfam" id="PF01627"/>
    </source>
</evidence>
<dbReference type="Gene3D" id="1.20.120.160">
    <property type="entry name" value="HPT domain"/>
    <property type="match status" value="1"/>
</dbReference>
<sequence length="125" mass="13690">MSSIMEQYEQRASGSFASAIDVVHLNRQTMGDRSLEREVLELFRRQARILLFRFENLTNPAERADVAHTLKGSARGVGASRVAFAADELERAAKAGEPTGKALAELAEAVAEVTSAIELRFGLDR</sequence>
<proteinExistence type="predicted"/>
<dbReference type="EMBL" id="JACIDR010000001">
    <property type="protein sequence ID" value="MBB3972467.1"/>
    <property type="molecule type" value="Genomic_DNA"/>
</dbReference>
<dbReference type="GO" id="GO:0004672">
    <property type="term" value="F:protein kinase activity"/>
    <property type="evidence" value="ECO:0007669"/>
    <property type="project" value="UniProtKB-ARBA"/>
</dbReference>
<keyword evidence="1" id="KW-0902">Two-component regulatory system</keyword>
<dbReference type="RefSeq" id="WP_183394246.1">
    <property type="nucleotide sequence ID" value="NZ_JACIDR010000001.1"/>
</dbReference>
<name>A0A7W6GF21_9HYPH</name>
<protein>
    <submittedName>
        <fullName evidence="3">HPt (Histidine-containing phosphotransfer) domain-containing protein</fullName>
    </submittedName>
</protein>
<accession>A0A7W6GF21</accession>
<gene>
    <name evidence="3" type="ORF">GGR24_001100</name>
</gene>
<dbReference type="Proteomes" id="UP000528964">
    <property type="component" value="Unassembled WGS sequence"/>
</dbReference>
<organism evidence="3 4">
    <name type="scientific">Hansschlegelia beijingensis</name>
    <dbReference type="NCBI Taxonomy" id="1133344"/>
    <lineage>
        <taxon>Bacteria</taxon>
        <taxon>Pseudomonadati</taxon>
        <taxon>Pseudomonadota</taxon>
        <taxon>Alphaproteobacteria</taxon>
        <taxon>Hyphomicrobiales</taxon>
        <taxon>Methylopilaceae</taxon>
        <taxon>Hansschlegelia</taxon>
    </lineage>
</organism>
<dbReference type="Pfam" id="PF01627">
    <property type="entry name" value="Hpt"/>
    <property type="match status" value="1"/>
</dbReference>
<dbReference type="InterPro" id="IPR008207">
    <property type="entry name" value="Sig_transdc_His_kin_Hpt_dom"/>
</dbReference>
<evidence type="ECO:0000313" key="3">
    <source>
        <dbReference type="EMBL" id="MBB3972467.1"/>
    </source>
</evidence>
<dbReference type="AlphaFoldDB" id="A0A7W6GF21"/>
<reference evidence="3 4" key="1">
    <citation type="submission" date="2020-08" db="EMBL/GenBank/DDBJ databases">
        <title>Genomic Encyclopedia of Type Strains, Phase IV (KMG-IV): sequencing the most valuable type-strain genomes for metagenomic binning, comparative biology and taxonomic classification.</title>
        <authorList>
            <person name="Goeker M."/>
        </authorList>
    </citation>
    <scope>NUCLEOTIDE SEQUENCE [LARGE SCALE GENOMIC DNA]</scope>
    <source>
        <strain evidence="3 4">DSM 25481</strain>
    </source>
</reference>
<comment type="caution">
    <text evidence="3">The sequence shown here is derived from an EMBL/GenBank/DDBJ whole genome shotgun (WGS) entry which is preliminary data.</text>
</comment>
<feature type="domain" description="HPt" evidence="2">
    <location>
        <begin position="38"/>
        <end position="114"/>
    </location>
</feature>